<reference evidence="5" key="1">
    <citation type="journal article" date="2019" name="Int. J. Syst. Evol. Microbiol.">
        <title>The Global Catalogue of Microorganisms (GCM) 10K type strain sequencing project: providing services to taxonomists for standard genome sequencing and annotation.</title>
        <authorList>
            <consortium name="The Broad Institute Genomics Platform"/>
            <consortium name="The Broad Institute Genome Sequencing Center for Infectious Disease"/>
            <person name="Wu L."/>
            <person name="Ma J."/>
        </authorList>
    </citation>
    <scope>NUCLEOTIDE SEQUENCE [LARGE SCALE GENOMIC DNA]</scope>
    <source>
        <strain evidence="5">XZYJT-10</strain>
    </source>
</reference>
<dbReference type="SUPFAM" id="SSF55729">
    <property type="entry name" value="Acyl-CoA N-acyltransferases (Nat)"/>
    <property type="match status" value="1"/>
</dbReference>
<dbReference type="EC" id="2.3.1.-" evidence="4"/>
<gene>
    <name evidence="4" type="ORF">ACFQS1_37805</name>
</gene>
<keyword evidence="2 4" id="KW-0012">Acyltransferase</keyword>
<dbReference type="PANTHER" id="PTHR43877">
    <property type="entry name" value="AMINOALKYLPHOSPHONATE N-ACETYLTRANSFERASE-RELATED-RELATED"/>
    <property type="match status" value="1"/>
</dbReference>
<dbReference type="GO" id="GO:0016746">
    <property type="term" value="F:acyltransferase activity"/>
    <property type="evidence" value="ECO:0007669"/>
    <property type="project" value="UniProtKB-KW"/>
</dbReference>
<dbReference type="PROSITE" id="PS51186">
    <property type="entry name" value="GNAT"/>
    <property type="match status" value="1"/>
</dbReference>
<proteinExistence type="predicted"/>
<dbReference type="InterPro" id="IPR000182">
    <property type="entry name" value="GNAT_dom"/>
</dbReference>
<dbReference type="CDD" id="cd04301">
    <property type="entry name" value="NAT_SF"/>
    <property type="match status" value="1"/>
</dbReference>
<sequence>MLRYVEVESEAALRDWREIHNLIIPTAPLSAEEVAERALRNHLEVAYLGDVAVGNSTVRPPAEGTSVVIARVLPAYRRRGFGELLFRRAVEHARAWGATTIETIVLASNDDGLRFALRHGFAEIERYVLPGDTVPFIELRQGPGPA</sequence>
<feature type="domain" description="N-acetyltransferase" evidence="3">
    <location>
        <begin position="1"/>
        <end position="140"/>
    </location>
</feature>
<evidence type="ECO:0000256" key="1">
    <source>
        <dbReference type="ARBA" id="ARBA00022679"/>
    </source>
</evidence>
<evidence type="ECO:0000313" key="5">
    <source>
        <dbReference type="Proteomes" id="UP001596548"/>
    </source>
</evidence>
<comment type="caution">
    <text evidence="4">The sequence shown here is derived from an EMBL/GenBank/DDBJ whole genome shotgun (WGS) entry which is preliminary data.</text>
</comment>
<dbReference type="RefSeq" id="WP_378977369.1">
    <property type="nucleotide sequence ID" value="NZ_JBHTBJ010000059.1"/>
</dbReference>
<dbReference type="Gene3D" id="3.40.630.30">
    <property type="match status" value="1"/>
</dbReference>
<organism evidence="4 5">
    <name type="scientific">Paractinoplanes rhizophilus</name>
    <dbReference type="NCBI Taxonomy" id="1416877"/>
    <lineage>
        <taxon>Bacteria</taxon>
        <taxon>Bacillati</taxon>
        <taxon>Actinomycetota</taxon>
        <taxon>Actinomycetes</taxon>
        <taxon>Micromonosporales</taxon>
        <taxon>Micromonosporaceae</taxon>
        <taxon>Paractinoplanes</taxon>
    </lineage>
</organism>
<keyword evidence="5" id="KW-1185">Reference proteome</keyword>
<dbReference type="Pfam" id="PF00583">
    <property type="entry name" value="Acetyltransf_1"/>
    <property type="match status" value="1"/>
</dbReference>
<dbReference type="EMBL" id="JBHTBJ010000059">
    <property type="protein sequence ID" value="MFC7279748.1"/>
    <property type="molecule type" value="Genomic_DNA"/>
</dbReference>
<accession>A0ABW2I4C6</accession>
<evidence type="ECO:0000259" key="3">
    <source>
        <dbReference type="PROSITE" id="PS51186"/>
    </source>
</evidence>
<evidence type="ECO:0000313" key="4">
    <source>
        <dbReference type="EMBL" id="MFC7279748.1"/>
    </source>
</evidence>
<keyword evidence="1 4" id="KW-0808">Transferase</keyword>
<dbReference type="InterPro" id="IPR016181">
    <property type="entry name" value="Acyl_CoA_acyltransferase"/>
</dbReference>
<evidence type="ECO:0000256" key="2">
    <source>
        <dbReference type="ARBA" id="ARBA00023315"/>
    </source>
</evidence>
<protein>
    <submittedName>
        <fullName evidence="4">GNAT family N-acetyltransferase</fullName>
        <ecNumber evidence="4">2.3.1.-</ecNumber>
    </submittedName>
</protein>
<dbReference type="InterPro" id="IPR050832">
    <property type="entry name" value="Bact_Acetyltransf"/>
</dbReference>
<dbReference type="Proteomes" id="UP001596548">
    <property type="component" value="Unassembled WGS sequence"/>
</dbReference>
<name>A0ABW2I4C6_9ACTN</name>